<evidence type="ECO:0008006" key="5">
    <source>
        <dbReference type="Google" id="ProtNLM"/>
    </source>
</evidence>
<reference evidence="4" key="1">
    <citation type="submission" date="2011-08" db="EMBL/GenBank/DDBJ databases">
        <authorList>
            <person name="Rombauts S."/>
        </authorList>
    </citation>
    <scope>NUCLEOTIDE SEQUENCE</scope>
    <source>
        <strain evidence="4">London</strain>
    </source>
</reference>
<feature type="signal peptide" evidence="2">
    <location>
        <begin position="1"/>
        <end position="26"/>
    </location>
</feature>
<feature type="chain" id="PRO_5004580559" description="Secreted protein" evidence="2">
    <location>
        <begin position="27"/>
        <end position="103"/>
    </location>
</feature>
<dbReference type="Proteomes" id="UP000015104">
    <property type="component" value="Unassembled WGS sequence"/>
</dbReference>
<name>T1KD62_TETUR</name>
<evidence type="ECO:0000256" key="1">
    <source>
        <dbReference type="SAM" id="MobiDB-lite"/>
    </source>
</evidence>
<sequence>MNSHLLAITLISCLVVVGLLFEPVAGHSLYQWSYNDDESQLVSPDQGGQNDAMDGYGYGDKNGDVDDHDDGDDDDDDSSSEESGENGDQPGDVSHRKCNKHGK</sequence>
<keyword evidence="4" id="KW-1185">Reference proteome</keyword>
<protein>
    <recommendedName>
        <fullName evidence="5">Secreted protein</fullName>
    </recommendedName>
</protein>
<dbReference type="AlphaFoldDB" id="T1KD62"/>
<keyword evidence="2" id="KW-0732">Signal</keyword>
<feature type="compositionally biased region" description="Polar residues" evidence="1">
    <location>
        <begin position="38"/>
        <end position="49"/>
    </location>
</feature>
<dbReference type="EMBL" id="CAEY01002009">
    <property type="status" value="NOT_ANNOTATED_CDS"/>
    <property type="molecule type" value="Genomic_DNA"/>
</dbReference>
<reference evidence="3" key="2">
    <citation type="submission" date="2015-06" db="UniProtKB">
        <authorList>
            <consortium name="EnsemblMetazoa"/>
        </authorList>
    </citation>
    <scope>IDENTIFICATION</scope>
</reference>
<dbReference type="EnsemblMetazoa" id="tetur09g01800.1">
    <property type="protein sequence ID" value="tetur09g01800.1"/>
    <property type="gene ID" value="tetur09g01800"/>
</dbReference>
<proteinExistence type="predicted"/>
<organism evidence="3 4">
    <name type="scientific">Tetranychus urticae</name>
    <name type="common">Two-spotted spider mite</name>
    <dbReference type="NCBI Taxonomy" id="32264"/>
    <lineage>
        <taxon>Eukaryota</taxon>
        <taxon>Metazoa</taxon>
        <taxon>Ecdysozoa</taxon>
        <taxon>Arthropoda</taxon>
        <taxon>Chelicerata</taxon>
        <taxon>Arachnida</taxon>
        <taxon>Acari</taxon>
        <taxon>Acariformes</taxon>
        <taxon>Trombidiformes</taxon>
        <taxon>Prostigmata</taxon>
        <taxon>Eleutherengona</taxon>
        <taxon>Raphignathae</taxon>
        <taxon>Tetranychoidea</taxon>
        <taxon>Tetranychidae</taxon>
        <taxon>Tetranychus</taxon>
    </lineage>
</organism>
<feature type="compositionally biased region" description="Acidic residues" evidence="1">
    <location>
        <begin position="66"/>
        <end position="85"/>
    </location>
</feature>
<dbReference type="HOGENOM" id="CLU_2267126_0_0_1"/>
<evidence type="ECO:0000256" key="2">
    <source>
        <dbReference type="SAM" id="SignalP"/>
    </source>
</evidence>
<accession>T1KD62</accession>
<feature type="region of interest" description="Disordered" evidence="1">
    <location>
        <begin position="38"/>
        <end position="103"/>
    </location>
</feature>
<evidence type="ECO:0000313" key="4">
    <source>
        <dbReference type="Proteomes" id="UP000015104"/>
    </source>
</evidence>
<evidence type="ECO:0000313" key="3">
    <source>
        <dbReference type="EnsemblMetazoa" id="tetur09g01800.1"/>
    </source>
</evidence>